<proteinExistence type="predicted"/>
<dbReference type="EMBL" id="JADRCR010000005">
    <property type="protein sequence ID" value="MBK5144262.1"/>
    <property type="molecule type" value="Genomic_DNA"/>
</dbReference>
<dbReference type="Pfam" id="PF11726">
    <property type="entry name" value="YagK_YfjJ_C"/>
    <property type="match status" value="1"/>
</dbReference>
<organism evidence="2 3">
    <name type="scientific">Limnobaculum allomyrinae</name>
    <dbReference type="NCBI Taxonomy" id="2791986"/>
    <lineage>
        <taxon>Bacteria</taxon>
        <taxon>Pseudomonadati</taxon>
        <taxon>Pseudomonadota</taxon>
        <taxon>Gammaproteobacteria</taxon>
        <taxon>Enterobacterales</taxon>
        <taxon>Budviciaceae</taxon>
        <taxon>Limnobaculum</taxon>
    </lineage>
</organism>
<evidence type="ECO:0000313" key="3">
    <source>
        <dbReference type="Proteomes" id="UP001296921"/>
    </source>
</evidence>
<reference evidence="2 3" key="1">
    <citation type="submission" date="2020-11" db="EMBL/GenBank/DDBJ databases">
        <title>Insectihabitans protaetiae gen. nov. sp. nov. and Insectihabitans allomyrinae sp. nov., isolated from larvae of Protaetia brevitarsis seulensis and Allomyrina dichotoma, respectively.</title>
        <authorList>
            <person name="Lee S.D."/>
            <person name="Byeon Y.-S."/>
            <person name="Kim S.-M."/>
            <person name="Yang H.L."/>
            <person name="Kim I.S."/>
        </authorList>
    </citation>
    <scope>NUCLEOTIDE SEQUENCE [LARGE SCALE GENOMIC DNA]</scope>
    <source>
        <strain evidence="2 3">BWR-B9</strain>
    </source>
</reference>
<evidence type="ECO:0000259" key="1">
    <source>
        <dbReference type="Pfam" id="PF11726"/>
    </source>
</evidence>
<feature type="domain" description="YagK/YfjJ C-terminal" evidence="1">
    <location>
        <begin position="32"/>
        <end position="216"/>
    </location>
</feature>
<dbReference type="InterPro" id="IPR057271">
    <property type="entry name" value="YagK_YfjJ_C"/>
</dbReference>
<sequence length="218" mass="26299">MSKKRKHKKTSGRNDSNPYYVRRIKETIDKALEHYPRLLAVRFDLRFPDEEERLDCPTRYYDYPDVISRFIDSVKSQIAEDIKRKRKTGKGTLTCKVRYFWVREINQEETKHHYHVILLLNKDAYPWPGRRHTETSFDRYSVFQKVINAWIRTIKRSDSHRDHHGLVHLPVSGFWQLNRNNPDFKVDYEELTDRAMYLAKIRSKDKSDGYRNFGCSVR</sequence>
<evidence type="ECO:0000313" key="2">
    <source>
        <dbReference type="EMBL" id="MBK5144262.1"/>
    </source>
</evidence>
<accession>A0ABS1IR89</accession>
<keyword evidence="3" id="KW-1185">Reference proteome</keyword>
<protein>
    <submittedName>
        <fullName evidence="2">Inovirus Gp2 family protein</fullName>
    </submittedName>
</protein>
<dbReference type="RefSeq" id="WP_218466944.1">
    <property type="nucleotide sequence ID" value="NZ_JADRCR010000005.1"/>
</dbReference>
<comment type="caution">
    <text evidence="2">The sequence shown here is derived from an EMBL/GenBank/DDBJ whole genome shotgun (WGS) entry which is preliminary data.</text>
</comment>
<dbReference type="Proteomes" id="UP001296921">
    <property type="component" value="Unassembled WGS sequence"/>
</dbReference>
<name>A0ABS1IR89_9GAMM</name>
<gene>
    <name evidence="2" type="ORF">I2494_11125</name>
</gene>